<evidence type="ECO:0000256" key="1">
    <source>
        <dbReference type="ARBA" id="ARBA00022723"/>
    </source>
</evidence>
<dbReference type="InterPro" id="IPR013154">
    <property type="entry name" value="ADH-like_N"/>
</dbReference>
<dbReference type="CDD" id="cd08298">
    <property type="entry name" value="CAD2"/>
    <property type="match status" value="1"/>
</dbReference>
<accession>A0A1G4T2M0</accession>
<evidence type="ECO:0000256" key="3">
    <source>
        <dbReference type="ARBA" id="ARBA00023002"/>
    </source>
</evidence>
<dbReference type="InterPro" id="IPR020843">
    <property type="entry name" value="ER"/>
</dbReference>
<dbReference type="InterPro" id="IPR011032">
    <property type="entry name" value="GroES-like_sf"/>
</dbReference>
<dbReference type="PANTHER" id="PTHR42683">
    <property type="entry name" value="ALDEHYDE REDUCTASE"/>
    <property type="match status" value="1"/>
</dbReference>
<dbReference type="InterPro" id="IPR036291">
    <property type="entry name" value="NAD(P)-bd_dom_sf"/>
</dbReference>
<reference evidence="6" key="1">
    <citation type="submission" date="2016-10" db="EMBL/GenBank/DDBJ databases">
        <authorList>
            <person name="Varghese N."/>
            <person name="Submissions S."/>
        </authorList>
    </citation>
    <scope>NUCLEOTIDE SEQUENCE [LARGE SCALE GENOMIC DNA]</scope>
    <source>
        <strain evidence="6">CGMCC 1.3431</strain>
    </source>
</reference>
<dbReference type="OrthoDB" id="9806940at2"/>
<evidence type="ECO:0000313" key="6">
    <source>
        <dbReference type="Proteomes" id="UP000199150"/>
    </source>
</evidence>
<protein>
    <submittedName>
        <fullName evidence="5">Alcohol dehydrogenase, propanol-preferring</fullName>
    </submittedName>
</protein>
<dbReference type="SUPFAM" id="SSF50129">
    <property type="entry name" value="GroES-like"/>
    <property type="match status" value="1"/>
</dbReference>
<keyword evidence="6" id="KW-1185">Reference proteome</keyword>
<organism evidence="5 6">
    <name type="scientific">Asticcacaulis taihuensis</name>
    <dbReference type="NCBI Taxonomy" id="260084"/>
    <lineage>
        <taxon>Bacteria</taxon>
        <taxon>Pseudomonadati</taxon>
        <taxon>Pseudomonadota</taxon>
        <taxon>Alphaproteobacteria</taxon>
        <taxon>Caulobacterales</taxon>
        <taxon>Caulobacteraceae</taxon>
        <taxon>Asticcacaulis</taxon>
    </lineage>
</organism>
<dbReference type="AlphaFoldDB" id="A0A1G4T2M0"/>
<dbReference type="Gene3D" id="3.90.180.10">
    <property type="entry name" value="Medium-chain alcohol dehydrogenases, catalytic domain"/>
    <property type="match status" value="1"/>
</dbReference>
<gene>
    <name evidence="5" type="ORF">SAMN02927928_3192</name>
</gene>
<dbReference type="InterPro" id="IPR014187">
    <property type="entry name" value="ADH_Zn_typ-2"/>
</dbReference>
<dbReference type="Gene3D" id="3.40.50.720">
    <property type="entry name" value="NAD(P)-binding Rossmann-like Domain"/>
    <property type="match status" value="1"/>
</dbReference>
<keyword evidence="1" id="KW-0479">Metal-binding</keyword>
<sequence length="353" mass="38057">MRAMQISRTGPLHERSLEPVDIPVPAPGPGEVRLRVLVCGVCHTELDEIEGRAIPPHLPVIPGHQVIGRIDAVGEGVEGLSVGDRVGVAWIFHACGQCRHCLDGEENLCAGFRATGRDVNGGYAEKMIVSADFVHAIPESFSDAEAAPLLCAGAVGFRALRLTGLLDGEQDGATLGFSGFGASAHLVLQLARQRLPACRFYVFARSADERAFALNLGADWAGGFDEAPPRLLDAIIDTTPAWRPIVSVLRHLVPGGRLVINAIRKEDTDKAALLELDYARDLWLEKQVRTVANVTREDVRECLLWAAEADLHPQVEVYDLAEANQALLDLRSKPVRGAKVLRVASDTTAPSAI</sequence>
<dbReference type="SMART" id="SM00829">
    <property type="entry name" value="PKS_ER"/>
    <property type="match status" value="1"/>
</dbReference>
<dbReference type="STRING" id="260084.SAMN02927928_3192"/>
<dbReference type="EMBL" id="FMTS01000006">
    <property type="protein sequence ID" value="SCW75643.1"/>
    <property type="molecule type" value="Genomic_DNA"/>
</dbReference>
<name>A0A1G4T2M0_9CAUL</name>
<dbReference type="SUPFAM" id="SSF51735">
    <property type="entry name" value="NAD(P)-binding Rossmann-fold domains"/>
    <property type="match status" value="1"/>
</dbReference>
<keyword evidence="2" id="KW-0862">Zinc</keyword>
<feature type="domain" description="Enoyl reductase (ER)" evidence="4">
    <location>
        <begin position="10"/>
        <end position="341"/>
    </location>
</feature>
<evidence type="ECO:0000256" key="2">
    <source>
        <dbReference type="ARBA" id="ARBA00022833"/>
    </source>
</evidence>
<dbReference type="GO" id="GO:0046872">
    <property type="term" value="F:metal ion binding"/>
    <property type="evidence" value="ECO:0007669"/>
    <property type="project" value="UniProtKB-KW"/>
</dbReference>
<dbReference type="Proteomes" id="UP000199150">
    <property type="component" value="Unassembled WGS sequence"/>
</dbReference>
<dbReference type="GO" id="GO:0016616">
    <property type="term" value="F:oxidoreductase activity, acting on the CH-OH group of donors, NAD or NADP as acceptor"/>
    <property type="evidence" value="ECO:0007669"/>
    <property type="project" value="InterPro"/>
</dbReference>
<dbReference type="Pfam" id="PF08240">
    <property type="entry name" value="ADH_N"/>
    <property type="match status" value="1"/>
</dbReference>
<dbReference type="InterPro" id="IPR047109">
    <property type="entry name" value="CAD-like"/>
</dbReference>
<evidence type="ECO:0000313" key="5">
    <source>
        <dbReference type="EMBL" id="SCW75643.1"/>
    </source>
</evidence>
<keyword evidence="3" id="KW-0560">Oxidoreductase</keyword>
<proteinExistence type="predicted"/>
<evidence type="ECO:0000259" key="4">
    <source>
        <dbReference type="SMART" id="SM00829"/>
    </source>
</evidence>